<dbReference type="EMBL" id="RFAR01000026">
    <property type="protein sequence ID" value="RMC99283.1"/>
    <property type="molecule type" value="Genomic_DNA"/>
</dbReference>
<sequence length="286" mass="31703">MKILLTGATGFLGRNLLATLQQQGHVVVALARPSSDRDRAGEAGKQASWHICSEGAPDVFDTHPDVECVIHTATCYGRQGEDLAAVLDSNLNQPLSLLSRAIAKGVKLFINTSSSLPRDLNYYALSKAQFSDWGAYFAGQEKIRFVDICLEHIYGPGDDTTKFMTYVMDSLLKNTPELKLTKGEAERDFIYIDDVIAAYLTILNSSHNQYYKKYSVGSGKTISIRKMVELIHTLSCSSTNLQFGAIPYRKNETMLSVANNTEIEKLGWKAQTDIIDGIEKTFKAMK</sequence>
<evidence type="ECO:0000313" key="3">
    <source>
        <dbReference type="Proteomes" id="UP000274139"/>
    </source>
</evidence>
<proteinExistence type="predicted"/>
<gene>
    <name evidence="2" type="ORF">EAY64_07895</name>
</gene>
<reference evidence="2 3" key="1">
    <citation type="submission" date="2018-10" db="EMBL/GenBank/DDBJ databases">
        <title>Draft genome sequence of Aquitalea MWU14-2217 isolated from a wild cranberry bog in Provincetown, Massachusetts.</title>
        <authorList>
            <person name="Ebadzadsahrai G."/>
            <person name="Soby S."/>
        </authorList>
    </citation>
    <scope>NUCLEOTIDE SEQUENCE [LARGE SCALE GENOMIC DNA]</scope>
    <source>
        <strain evidence="2 3">MWU14-2217</strain>
    </source>
</reference>
<dbReference type="PANTHER" id="PTHR43245:SF13">
    <property type="entry name" value="UDP-D-APIOSE_UDP-D-XYLOSE SYNTHASE 2"/>
    <property type="match status" value="1"/>
</dbReference>
<dbReference type="AlphaFoldDB" id="A0A454JJR9"/>
<evidence type="ECO:0000259" key="1">
    <source>
        <dbReference type="Pfam" id="PF01370"/>
    </source>
</evidence>
<dbReference type="Gene3D" id="3.40.50.720">
    <property type="entry name" value="NAD(P)-binding Rossmann-like Domain"/>
    <property type="match status" value="1"/>
</dbReference>
<dbReference type="RefSeq" id="WP_103524234.1">
    <property type="nucleotide sequence ID" value="NZ_JAIZDC010000003.1"/>
</dbReference>
<dbReference type="Pfam" id="PF01370">
    <property type="entry name" value="Epimerase"/>
    <property type="match status" value="1"/>
</dbReference>
<dbReference type="PANTHER" id="PTHR43245">
    <property type="entry name" value="BIFUNCTIONAL POLYMYXIN RESISTANCE PROTEIN ARNA"/>
    <property type="match status" value="1"/>
</dbReference>
<dbReference type="Proteomes" id="UP000274139">
    <property type="component" value="Unassembled WGS sequence"/>
</dbReference>
<dbReference type="OrthoDB" id="9802815at2"/>
<dbReference type="SUPFAM" id="SSF51735">
    <property type="entry name" value="NAD(P)-binding Rossmann-fold domains"/>
    <property type="match status" value="1"/>
</dbReference>
<protein>
    <submittedName>
        <fullName evidence="2">NAD(P)-dependent oxidoreductase</fullName>
    </submittedName>
</protein>
<feature type="domain" description="NAD-dependent epimerase/dehydratase" evidence="1">
    <location>
        <begin position="3"/>
        <end position="217"/>
    </location>
</feature>
<evidence type="ECO:0000313" key="2">
    <source>
        <dbReference type="EMBL" id="RMC99283.1"/>
    </source>
</evidence>
<dbReference type="InterPro" id="IPR036291">
    <property type="entry name" value="NAD(P)-bd_dom_sf"/>
</dbReference>
<accession>A0A454JJR9</accession>
<dbReference type="InterPro" id="IPR050177">
    <property type="entry name" value="Lipid_A_modif_metabolic_enz"/>
</dbReference>
<comment type="caution">
    <text evidence="2">The sequence shown here is derived from an EMBL/GenBank/DDBJ whole genome shotgun (WGS) entry which is preliminary data.</text>
</comment>
<keyword evidence="3" id="KW-1185">Reference proteome</keyword>
<name>A0A454JJR9_9NEIS</name>
<organism evidence="2 3">
    <name type="scientific">Aquitalea palustris</name>
    <dbReference type="NCBI Taxonomy" id="2480983"/>
    <lineage>
        <taxon>Bacteria</taxon>
        <taxon>Pseudomonadati</taxon>
        <taxon>Pseudomonadota</taxon>
        <taxon>Betaproteobacteria</taxon>
        <taxon>Neisseriales</taxon>
        <taxon>Chromobacteriaceae</taxon>
        <taxon>Aquitalea</taxon>
    </lineage>
</organism>
<dbReference type="InterPro" id="IPR001509">
    <property type="entry name" value="Epimerase_deHydtase"/>
</dbReference>